<keyword evidence="3" id="KW-1185">Reference proteome</keyword>
<organism evidence="2 3">
    <name type="scientific">Triparma verrucosa</name>
    <dbReference type="NCBI Taxonomy" id="1606542"/>
    <lineage>
        <taxon>Eukaryota</taxon>
        <taxon>Sar</taxon>
        <taxon>Stramenopiles</taxon>
        <taxon>Ochrophyta</taxon>
        <taxon>Bolidophyceae</taxon>
        <taxon>Parmales</taxon>
        <taxon>Triparmaceae</taxon>
        <taxon>Triparma</taxon>
    </lineage>
</organism>
<dbReference type="SUPFAM" id="SSF55729">
    <property type="entry name" value="Acyl-CoA N-acyltransferases (Nat)"/>
    <property type="match status" value="1"/>
</dbReference>
<accession>A0A9W7BSG1</accession>
<evidence type="ECO:0000313" key="3">
    <source>
        <dbReference type="Proteomes" id="UP001165160"/>
    </source>
</evidence>
<evidence type="ECO:0000313" key="2">
    <source>
        <dbReference type="EMBL" id="GMH91510.1"/>
    </source>
</evidence>
<dbReference type="InterPro" id="IPR000182">
    <property type="entry name" value="GNAT_dom"/>
</dbReference>
<comment type="caution">
    <text evidence="2">The sequence shown here is derived from an EMBL/GenBank/DDBJ whole genome shotgun (WGS) entry which is preliminary data.</text>
</comment>
<dbReference type="Proteomes" id="UP001165160">
    <property type="component" value="Unassembled WGS sequence"/>
</dbReference>
<dbReference type="InterPro" id="IPR016181">
    <property type="entry name" value="Acyl_CoA_acyltransferase"/>
</dbReference>
<gene>
    <name evidence="2" type="ORF">TrVE_jg11561</name>
</gene>
<name>A0A9W7BSG1_9STRA</name>
<dbReference type="AlphaFoldDB" id="A0A9W7BSG1"/>
<reference evidence="3" key="1">
    <citation type="journal article" date="2023" name="Commun. Biol.">
        <title>Genome analysis of Parmales, the sister group of diatoms, reveals the evolutionary specialization of diatoms from phago-mixotrophs to photoautotrophs.</title>
        <authorList>
            <person name="Ban H."/>
            <person name="Sato S."/>
            <person name="Yoshikawa S."/>
            <person name="Yamada K."/>
            <person name="Nakamura Y."/>
            <person name="Ichinomiya M."/>
            <person name="Sato N."/>
            <person name="Blanc-Mathieu R."/>
            <person name="Endo H."/>
            <person name="Kuwata A."/>
            <person name="Ogata H."/>
        </authorList>
    </citation>
    <scope>NUCLEOTIDE SEQUENCE [LARGE SCALE GENOMIC DNA]</scope>
    <source>
        <strain evidence="3">NIES 3699</strain>
    </source>
</reference>
<dbReference type="PROSITE" id="PS51186">
    <property type="entry name" value="GNAT"/>
    <property type="match status" value="1"/>
</dbReference>
<evidence type="ECO:0000259" key="1">
    <source>
        <dbReference type="PROSITE" id="PS51186"/>
    </source>
</evidence>
<dbReference type="EMBL" id="BRXX01000116">
    <property type="protein sequence ID" value="GMH91510.1"/>
    <property type="molecule type" value="Genomic_DNA"/>
</dbReference>
<sequence>MSSHLERVSNDLLRQWQDSDDADDELLDAQKLRAVALHAASVLPSPLPSPVPGSPITFTHRKPTSLELGYLYKWLHLDELSHPPPNPAPYYSRAVLTGALQHVHETPCSVPCLRSPFHLCTRLFCSYRSDMGDFPVSFVVLKEDGYSIDAIGTYSSFRGTGAAKSLVEYCINLAVERSDEEYYEIDSLISSILFWRKLGFEVVPAREIVKSKLKELEYHRPMRKIIKKK</sequence>
<protein>
    <recommendedName>
        <fullName evidence="1">N-acetyltransferase domain-containing protein</fullName>
    </recommendedName>
</protein>
<dbReference type="GO" id="GO:0016747">
    <property type="term" value="F:acyltransferase activity, transferring groups other than amino-acyl groups"/>
    <property type="evidence" value="ECO:0007669"/>
    <property type="project" value="InterPro"/>
</dbReference>
<dbReference type="Gene3D" id="3.40.630.30">
    <property type="match status" value="1"/>
</dbReference>
<feature type="domain" description="N-acetyltransferase" evidence="1">
    <location>
        <begin position="56"/>
        <end position="223"/>
    </location>
</feature>
<proteinExistence type="predicted"/>